<dbReference type="EMBL" id="GL876969">
    <property type="protein sequence ID" value="KLU86427.1"/>
    <property type="molecule type" value="Genomic_DNA"/>
</dbReference>
<dbReference type="InterPro" id="IPR016024">
    <property type="entry name" value="ARM-type_fold"/>
</dbReference>
<evidence type="ECO:0000313" key="3">
    <source>
        <dbReference type="Proteomes" id="UP000011715"/>
    </source>
</evidence>
<dbReference type="STRING" id="644358.A0A0C4DZE3"/>
<dbReference type="VEuPathDB" id="FungiDB:MAPG_05441"/>
<dbReference type="eggNOG" id="ENOG502S6JC">
    <property type="taxonomic scope" value="Eukaryota"/>
</dbReference>
<reference evidence="2" key="4">
    <citation type="journal article" date="2015" name="G3 (Bethesda)">
        <title>Genome sequences of three phytopathogenic species of the Magnaporthaceae family of fungi.</title>
        <authorList>
            <person name="Okagaki L.H."/>
            <person name="Nunes C.C."/>
            <person name="Sailsbery J."/>
            <person name="Clay B."/>
            <person name="Brown D."/>
            <person name="John T."/>
            <person name="Oh Y."/>
            <person name="Young N."/>
            <person name="Fitzgerald M."/>
            <person name="Haas B.J."/>
            <person name="Zeng Q."/>
            <person name="Young S."/>
            <person name="Adiconis X."/>
            <person name="Fan L."/>
            <person name="Levin J.Z."/>
            <person name="Mitchell T.K."/>
            <person name="Okubara P.A."/>
            <person name="Farman M.L."/>
            <person name="Kohn L.M."/>
            <person name="Birren B."/>
            <person name="Ma L.-J."/>
            <person name="Dean R.A."/>
        </authorList>
    </citation>
    <scope>NUCLEOTIDE SEQUENCE</scope>
    <source>
        <strain evidence="2">ATCC 64411 / 73-15</strain>
    </source>
</reference>
<dbReference type="GO" id="GO:0051301">
    <property type="term" value="P:cell division"/>
    <property type="evidence" value="ECO:0007669"/>
    <property type="project" value="UniProtKB-KW"/>
</dbReference>
<proteinExistence type="predicted"/>
<dbReference type="EnsemblFungi" id="MAPG_05441T0">
    <property type="protein sequence ID" value="MAPG_05441T0"/>
    <property type="gene ID" value="MAPG_05441"/>
</dbReference>
<dbReference type="InterPro" id="IPR012535">
    <property type="entry name" value="Cell_div_Cdc14"/>
</dbReference>
<dbReference type="AlphaFoldDB" id="A0A0C4DZE3"/>
<dbReference type="OrthoDB" id="5357220at2759"/>
<reference evidence="2" key="5">
    <citation type="submission" date="2015-06" db="UniProtKB">
        <authorList>
            <consortium name="EnsemblFungi"/>
        </authorList>
    </citation>
    <scope>IDENTIFICATION</scope>
    <source>
        <strain evidence="2">ATCC 64411</strain>
    </source>
</reference>
<dbReference type="PANTHER" id="PTHR34065:SF1">
    <property type="entry name" value="CELL DIVISION CONTROL PROTEIN 14"/>
    <property type="match status" value="1"/>
</dbReference>
<dbReference type="Pfam" id="PF08045">
    <property type="entry name" value="CDC14"/>
    <property type="match status" value="1"/>
</dbReference>
<protein>
    <submittedName>
        <fullName evidence="1">Cell division control protein 14</fullName>
    </submittedName>
</protein>
<dbReference type="EMBL" id="ADBL01001294">
    <property type="status" value="NOT_ANNOTATED_CDS"/>
    <property type="molecule type" value="Genomic_DNA"/>
</dbReference>
<reference evidence="1" key="3">
    <citation type="submission" date="2011-03" db="EMBL/GenBank/DDBJ databases">
        <title>Annotation of Magnaporthe poae ATCC 64411.</title>
        <authorList>
            <person name="Ma L.-J."/>
            <person name="Dead R."/>
            <person name="Young S.K."/>
            <person name="Zeng Q."/>
            <person name="Gargeya S."/>
            <person name="Fitzgerald M."/>
            <person name="Haas B."/>
            <person name="Abouelleil A."/>
            <person name="Alvarado L."/>
            <person name="Arachchi H.M."/>
            <person name="Berlin A."/>
            <person name="Brown A."/>
            <person name="Chapman S.B."/>
            <person name="Chen Z."/>
            <person name="Dunbar C."/>
            <person name="Freedman E."/>
            <person name="Gearin G."/>
            <person name="Gellesch M."/>
            <person name="Goldberg J."/>
            <person name="Griggs A."/>
            <person name="Gujja S."/>
            <person name="Heiman D."/>
            <person name="Howarth C."/>
            <person name="Larson L."/>
            <person name="Lui A."/>
            <person name="MacDonald P.J.P."/>
            <person name="Mehta T."/>
            <person name="Montmayeur A."/>
            <person name="Murphy C."/>
            <person name="Neiman D."/>
            <person name="Pearson M."/>
            <person name="Priest M."/>
            <person name="Roberts A."/>
            <person name="Saif S."/>
            <person name="Shea T."/>
            <person name="Shenoy N."/>
            <person name="Sisk P."/>
            <person name="Stolte C."/>
            <person name="Sykes S."/>
            <person name="Yandava C."/>
            <person name="Wortman J."/>
            <person name="Nusbaum C."/>
            <person name="Birren B."/>
        </authorList>
    </citation>
    <scope>NUCLEOTIDE SEQUENCE</scope>
    <source>
        <strain evidence="1">ATCC 64411</strain>
    </source>
</reference>
<organism evidence="2 3">
    <name type="scientific">Magnaporthiopsis poae (strain ATCC 64411 / 73-15)</name>
    <name type="common">Kentucky bluegrass fungus</name>
    <name type="synonym">Magnaporthe poae</name>
    <dbReference type="NCBI Taxonomy" id="644358"/>
    <lineage>
        <taxon>Eukaryota</taxon>
        <taxon>Fungi</taxon>
        <taxon>Dikarya</taxon>
        <taxon>Ascomycota</taxon>
        <taxon>Pezizomycotina</taxon>
        <taxon>Sordariomycetes</taxon>
        <taxon>Sordariomycetidae</taxon>
        <taxon>Magnaporthales</taxon>
        <taxon>Magnaporthaceae</taxon>
        <taxon>Magnaporthiopsis</taxon>
    </lineage>
</organism>
<dbReference type="Proteomes" id="UP000011715">
    <property type="component" value="Unassembled WGS sequence"/>
</dbReference>
<keyword evidence="1" id="KW-0131">Cell cycle</keyword>
<reference evidence="1" key="2">
    <citation type="submission" date="2010-05" db="EMBL/GenBank/DDBJ databases">
        <title>The Genome Sequence of Magnaporthe poae strain ATCC 64411.</title>
        <authorList>
            <consortium name="The Broad Institute Genome Sequencing Platform"/>
            <consortium name="Broad Institute Genome Sequencing Center for Infectious Disease"/>
            <person name="Ma L.-J."/>
            <person name="Dead R."/>
            <person name="Young S."/>
            <person name="Zeng Q."/>
            <person name="Koehrsen M."/>
            <person name="Alvarado L."/>
            <person name="Berlin A."/>
            <person name="Chapman S.B."/>
            <person name="Chen Z."/>
            <person name="Freedman E."/>
            <person name="Gellesch M."/>
            <person name="Goldberg J."/>
            <person name="Griggs A."/>
            <person name="Gujja S."/>
            <person name="Heilman E.R."/>
            <person name="Heiman D."/>
            <person name="Hepburn T."/>
            <person name="Howarth C."/>
            <person name="Jen D."/>
            <person name="Larson L."/>
            <person name="Mehta T."/>
            <person name="Neiman D."/>
            <person name="Pearson M."/>
            <person name="Roberts A."/>
            <person name="Saif S."/>
            <person name="Shea T."/>
            <person name="Shenoy N."/>
            <person name="Sisk P."/>
            <person name="Stolte C."/>
            <person name="Sykes S."/>
            <person name="Walk T."/>
            <person name="White J."/>
            <person name="Yandava C."/>
            <person name="Haas B."/>
            <person name="Nusbaum C."/>
            <person name="Birren B."/>
        </authorList>
    </citation>
    <scope>NUCLEOTIDE SEQUENCE</scope>
    <source>
        <strain evidence="1">ATCC 64411</strain>
    </source>
</reference>
<reference evidence="3" key="1">
    <citation type="submission" date="2010-05" db="EMBL/GenBank/DDBJ databases">
        <title>The genome sequence of Magnaporthe poae strain ATCC 64411.</title>
        <authorList>
            <person name="Ma L.-J."/>
            <person name="Dead R."/>
            <person name="Young S."/>
            <person name="Zeng Q."/>
            <person name="Koehrsen M."/>
            <person name="Alvarado L."/>
            <person name="Berlin A."/>
            <person name="Chapman S.B."/>
            <person name="Chen Z."/>
            <person name="Freedman E."/>
            <person name="Gellesch M."/>
            <person name="Goldberg J."/>
            <person name="Griggs A."/>
            <person name="Gujja S."/>
            <person name="Heilman E.R."/>
            <person name="Heiman D."/>
            <person name="Hepburn T."/>
            <person name="Howarth C."/>
            <person name="Jen D."/>
            <person name="Larson L."/>
            <person name="Mehta T."/>
            <person name="Neiman D."/>
            <person name="Pearson M."/>
            <person name="Roberts A."/>
            <person name="Saif S."/>
            <person name="Shea T."/>
            <person name="Shenoy N."/>
            <person name="Sisk P."/>
            <person name="Stolte C."/>
            <person name="Sykes S."/>
            <person name="Walk T."/>
            <person name="White J."/>
            <person name="Yandava C."/>
            <person name="Haas B."/>
            <person name="Nusbaum C."/>
            <person name="Birren B."/>
        </authorList>
    </citation>
    <scope>NUCLEOTIDE SEQUENCE [LARGE SCALE GENOMIC DNA]</scope>
    <source>
        <strain evidence="3">ATCC 64411 / 73-15</strain>
    </source>
</reference>
<dbReference type="SUPFAM" id="SSF48371">
    <property type="entry name" value="ARM repeat"/>
    <property type="match status" value="1"/>
</dbReference>
<keyword evidence="1" id="KW-0132">Cell division</keyword>
<dbReference type="OMA" id="YMNILLD"/>
<dbReference type="PANTHER" id="PTHR34065">
    <property type="entry name" value="CELL DIVISION CONTROL PROTEIN 14"/>
    <property type="match status" value="1"/>
</dbReference>
<gene>
    <name evidence="1" type="ORF">MAPG_05441</name>
</gene>
<accession>A0A0C4DZE3</accession>
<sequence length="308" mass="34220">MRGDKLRTRQPATTTTSGLNQVWIIRMDNLICRAFDYLDSHDPSKVRKGLRQLELLMAKICLKTGEPSDPPYNTLEELGSDVCFLEYARLQGRFEYNIASRLIALLEKLLGSGNEENDLTIIATLDLLHGSLLLHRESRALFRRKPTMELLLDLLEPCNCPAIQQAALLTLVAALLDAPDNLRTLESVDGLLAITSLFKARSTSRQLKLKLMEFLYFYLMPETASIPRAEQRDSVPGILQRSPSKLAKAFGPGGGGDADGNLRRSRSDSIGAVVLTTEEKQALLSRYLSNVDDLVRDLRGCTPFGVVC</sequence>
<evidence type="ECO:0000313" key="1">
    <source>
        <dbReference type="EMBL" id="KLU86427.1"/>
    </source>
</evidence>
<keyword evidence="3" id="KW-1185">Reference proteome</keyword>
<name>A0A0C4DZE3_MAGP6</name>
<evidence type="ECO:0000313" key="2">
    <source>
        <dbReference type="EnsemblFungi" id="MAPG_05441T0"/>
    </source>
</evidence>